<comment type="caution">
    <text evidence="2">The sequence shown here is derived from an EMBL/GenBank/DDBJ whole genome shotgun (WGS) entry which is preliminary data.</text>
</comment>
<dbReference type="SUPFAM" id="SSF51726">
    <property type="entry name" value="UROD/MetE-like"/>
    <property type="match status" value="1"/>
</dbReference>
<dbReference type="InterPro" id="IPR038071">
    <property type="entry name" value="UROD/MetE-like_sf"/>
</dbReference>
<reference evidence="2" key="1">
    <citation type="submission" date="2019-08" db="EMBL/GenBank/DDBJ databases">
        <authorList>
            <person name="Kucharzyk K."/>
            <person name="Murdoch R.W."/>
            <person name="Higgins S."/>
            <person name="Loffler F."/>
        </authorList>
    </citation>
    <scope>NUCLEOTIDE SEQUENCE</scope>
</reference>
<dbReference type="Pfam" id="PF01208">
    <property type="entry name" value="URO-D"/>
    <property type="match status" value="1"/>
</dbReference>
<dbReference type="GO" id="GO:0006779">
    <property type="term" value="P:porphyrin-containing compound biosynthetic process"/>
    <property type="evidence" value="ECO:0007669"/>
    <property type="project" value="InterPro"/>
</dbReference>
<name>A0A645J0Y8_9ZZZZ</name>
<dbReference type="AlphaFoldDB" id="A0A645J0Y8"/>
<dbReference type="EMBL" id="VSSQ01128790">
    <property type="protein sequence ID" value="MPN57355.1"/>
    <property type="molecule type" value="Genomic_DNA"/>
</dbReference>
<dbReference type="GO" id="GO:0004853">
    <property type="term" value="F:uroporphyrinogen decarboxylase activity"/>
    <property type="evidence" value="ECO:0007669"/>
    <property type="project" value="InterPro"/>
</dbReference>
<gene>
    <name evidence="2" type="ORF">SDC9_205049</name>
</gene>
<evidence type="ECO:0000259" key="1">
    <source>
        <dbReference type="Pfam" id="PF01208"/>
    </source>
</evidence>
<accession>A0A645J0Y8</accession>
<feature type="domain" description="Uroporphyrinogen decarboxylase (URO-D)" evidence="1">
    <location>
        <begin position="26"/>
        <end position="102"/>
    </location>
</feature>
<organism evidence="2">
    <name type="scientific">bioreactor metagenome</name>
    <dbReference type="NCBI Taxonomy" id="1076179"/>
    <lineage>
        <taxon>unclassified sequences</taxon>
        <taxon>metagenomes</taxon>
        <taxon>ecological metagenomes</taxon>
    </lineage>
</organism>
<dbReference type="Gene3D" id="3.20.20.210">
    <property type="match status" value="1"/>
</dbReference>
<sequence length="107" mass="11973">MFPLIPDLIETGVDILNPLQPLATGMDSALIKATYGDKLCFHGAIDLQKAMPGTIEDVRHEVETRINALYHNGGYILAPANHLQIDTPPENVRELFRYAKEYSSKKH</sequence>
<protein>
    <recommendedName>
        <fullName evidence="1">Uroporphyrinogen decarboxylase (URO-D) domain-containing protein</fullName>
    </recommendedName>
</protein>
<evidence type="ECO:0000313" key="2">
    <source>
        <dbReference type="EMBL" id="MPN57355.1"/>
    </source>
</evidence>
<proteinExistence type="predicted"/>
<dbReference type="InterPro" id="IPR000257">
    <property type="entry name" value="Uroporphyrinogen_deCOase"/>
</dbReference>